<dbReference type="AlphaFoldDB" id="A0A428RXU1"/>
<protein>
    <submittedName>
        <fullName evidence="2">Uncharacterized protein</fullName>
    </submittedName>
</protein>
<evidence type="ECO:0000256" key="1">
    <source>
        <dbReference type="SAM" id="MobiDB-lite"/>
    </source>
</evidence>
<dbReference type="Proteomes" id="UP000287972">
    <property type="component" value="Unassembled WGS sequence"/>
</dbReference>
<evidence type="ECO:0000313" key="3">
    <source>
        <dbReference type="Proteomes" id="UP000287972"/>
    </source>
</evidence>
<proteinExistence type="predicted"/>
<comment type="caution">
    <text evidence="2">The sequence shown here is derived from an EMBL/GenBank/DDBJ whole genome shotgun (WGS) entry which is preliminary data.</text>
</comment>
<organism evidence="2 3">
    <name type="scientific">Fusarium floridanum</name>
    <dbReference type="NCBI Taxonomy" id="1325733"/>
    <lineage>
        <taxon>Eukaryota</taxon>
        <taxon>Fungi</taxon>
        <taxon>Dikarya</taxon>
        <taxon>Ascomycota</taxon>
        <taxon>Pezizomycotina</taxon>
        <taxon>Sordariomycetes</taxon>
        <taxon>Hypocreomycetidae</taxon>
        <taxon>Hypocreales</taxon>
        <taxon>Nectriaceae</taxon>
        <taxon>Fusarium</taxon>
        <taxon>Fusarium solani species complex</taxon>
    </lineage>
</organism>
<feature type="region of interest" description="Disordered" evidence="1">
    <location>
        <begin position="32"/>
        <end position="62"/>
    </location>
</feature>
<evidence type="ECO:0000313" key="2">
    <source>
        <dbReference type="EMBL" id="RSL82408.1"/>
    </source>
</evidence>
<accession>A0A428RXU1</accession>
<name>A0A428RXU1_9HYPO</name>
<reference evidence="2 3" key="1">
    <citation type="submission" date="2017-06" db="EMBL/GenBank/DDBJ databases">
        <title>Comparative genomic analysis of Ambrosia Fusariam Clade fungi.</title>
        <authorList>
            <person name="Stajich J.E."/>
            <person name="Carrillo J."/>
            <person name="Kijimoto T."/>
            <person name="Eskalen A."/>
            <person name="O'Donnell K."/>
            <person name="Kasson M."/>
        </authorList>
    </citation>
    <scope>NUCLEOTIDE SEQUENCE [LARGE SCALE GENOMIC DNA]</scope>
    <source>
        <strain evidence="2 3">NRRL62606</strain>
    </source>
</reference>
<keyword evidence="3" id="KW-1185">Reference proteome</keyword>
<feature type="compositionally biased region" description="Basic and acidic residues" evidence="1">
    <location>
        <begin position="32"/>
        <end position="56"/>
    </location>
</feature>
<sequence length="62" mass="6827">MAKAFVIITTTNSSLSEAKVELDKEVDKVVARAAADKAEKEEKEEKEEEKAEKPDGDTTSEE</sequence>
<dbReference type="EMBL" id="NKCL01000101">
    <property type="protein sequence ID" value="RSL82408.1"/>
    <property type="molecule type" value="Genomic_DNA"/>
</dbReference>
<gene>
    <name evidence="2" type="ORF">CEP51_005146</name>
</gene>